<evidence type="ECO:0000256" key="6">
    <source>
        <dbReference type="ARBA" id="ARBA00022679"/>
    </source>
</evidence>
<evidence type="ECO:0000256" key="2">
    <source>
        <dbReference type="ARBA" id="ARBA00004370"/>
    </source>
</evidence>
<dbReference type="Proteomes" id="UP000010475">
    <property type="component" value="Chromosome"/>
</dbReference>
<dbReference type="eggNOG" id="COG4191">
    <property type="taxonomic scope" value="Bacteria"/>
</dbReference>
<comment type="similarity">
    <text evidence="3">In the N-terminal section; belongs to the phytochrome family.</text>
</comment>
<evidence type="ECO:0000256" key="4">
    <source>
        <dbReference type="ARBA" id="ARBA00012438"/>
    </source>
</evidence>
<dbReference type="SUPFAM" id="SSF52172">
    <property type="entry name" value="CheY-like"/>
    <property type="match status" value="1"/>
</dbReference>
<dbReference type="Gene3D" id="1.10.287.130">
    <property type="match status" value="2"/>
</dbReference>
<proteinExistence type="inferred from homology"/>
<dbReference type="PROSITE" id="PS50109">
    <property type="entry name" value="HIS_KIN"/>
    <property type="match status" value="2"/>
</dbReference>
<dbReference type="InterPro" id="IPR003661">
    <property type="entry name" value="HisK_dim/P_dom"/>
</dbReference>
<dbReference type="EMBL" id="CP003642">
    <property type="protein sequence ID" value="AFZ26378.1"/>
    <property type="molecule type" value="Genomic_DNA"/>
</dbReference>
<dbReference type="SUPFAM" id="SSF55874">
    <property type="entry name" value="ATPase domain of HSP90 chaperone/DNA topoisomerase II/histidine kinase"/>
    <property type="match status" value="2"/>
</dbReference>
<dbReference type="InterPro" id="IPR003594">
    <property type="entry name" value="HATPase_dom"/>
</dbReference>
<dbReference type="Pfam" id="PF00672">
    <property type="entry name" value="HAMP"/>
    <property type="match status" value="1"/>
</dbReference>
<dbReference type="Gene3D" id="3.30.565.10">
    <property type="entry name" value="Histidine kinase-like ATPase, C-terminal domain"/>
    <property type="match status" value="2"/>
</dbReference>
<dbReference type="EC" id="2.7.13.3" evidence="4"/>
<evidence type="ECO:0000256" key="8">
    <source>
        <dbReference type="ARBA" id="ARBA00023012"/>
    </source>
</evidence>
<evidence type="ECO:0000256" key="10">
    <source>
        <dbReference type="PROSITE-ProRule" id="PRU00169"/>
    </source>
</evidence>
<dbReference type="SMART" id="SM00387">
    <property type="entry name" value="HATPase_c"/>
    <property type="match status" value="2"/>
</dbReference>
<sequence length="1165" mass="130230">MSLFPEKLVFKMKGSITRETLIKMAVRIALVIVGSTGISYLHIMSTLESQTQRQLEKYITERGQRESSIFLLTKDNHAVLEQDLRRRLDEVNNRQSDFERLLVRSPDGVIRNQPKGFDRSRQPSVFIDKNLAITPEIRDRVLTFYDLVMTYGPSWRSRFQNTYINAPENFMVMYWPEVPWAENATADQGIPKEEYFWIADKKHNPARETVCTALYYDQVARDWTVSCETPIDIKGKQIATVGHDIVLNELLDRTLKDRLQGTYNMIFRGDGRLIAHPEKGDEIKQKLGKFNILNSGDPHLVRIFQLVKDLKPGQVVVENFQDNEYLAIAKLDIPNWYFVTVFPKSILAGLAFDNARFILILGWLSLLIEVTILCFVLRQQVASPLNNLIVATDQITAGDFNIQLDTTRLDELGRLAHSFNVMAGEVYAREARLKQAQEALQATDKLKDEFLANTSHELRTPLNGIIGIAESLIDGVTGKLPASTISNLAMIASSGRRLATLVNDILDFSKLRHQTIELQLKPVAVREIVEVVLTLNRLLIDKKHLQLVNAIPDDLPLVSADENRLQQILYNLIGNAIKFTDSGSVQVSAQLISSEVDGEESQIAITISDTGIGIPSEKVDRIFESFEQADGSTARIYGGTGLGLAISKKLVELHGGEIRVESVIDQGSRFTFTLPVSQISEVSSQGVLVSSRYQFSPVHDSLVSEAEAIAPNAAPDAIAKNRQPATNNPEWSILIVDDEPVNRQVLVNHLSLYNYEITEAASGIEALAILEGGLKPDLILLDVMMPRMTGYDVTRQIRQTWQASELPIVLLTARNQVSDLVVGFEAGANDYLTKPISKDELLARIKVHCSQAAIFLENSRLYQDLQASEVRERDRALHLEQSLQLLQQTQLQLVQSEKMASIGQLVAGVAHEINNPLGFITGNLSHAEAFIQDLIRLLELYRQQYPQPAPVIAAQIEAVDLPYLIEDLPQLITSLKTGTDRICEISTSLRIFSRADTTTKVAFNLHEGINSSLMILKHRLKANNRRSKIEVSKEYGDLPLVNCYPGQLNQVFLNLLGNGIDAIDESIQGQSYEAIQTNPKRIIIRTELSQDRQWARIYIKDNGLGMTEAVKQKIFDHLFTTKPVGQGTGLGLSISYQIVVEKHGGQLLCVSSPGEGAEFVIQIPV</sequence>
<dbReference type="InterPro" id="IPR004358">
    <property type="entry name" value="Sig_transdc_His_kin-like_C"/>
</dbReference>
<dbReference type="SUPFAM" id="SSF158472">
    <property type="entry name" value="HAMP domain-like"/>
    <property type="match status" value="1"/>
</dbReference>
<evidence type="ECO:0000256" key="7">
    <source>
        <dbReference type="ARBA" id="ARBA00022777"/>
    </source>
</evidence>
<dbReference type="InterPro" id="IPR005467">
    <property type="entry name" value="His_kinase_dom"/>
</dbReference>
<gene>
    <name evidence="14" type="ORF">Cylst_4282</name>
</gene>
<dbReference type="SUPFAM" id="SSF47384">
    <property type="entry name" value="Homodimeric domain of signal transducing histidine kinase"/>
    <property type="match status" value="2"/>
</dbReference>
<feature type="domain" description="Response regulatory" evidence="12">
    <location>
        <begin position="732"/>
        <end position="849"/>
    </location>
</feature>
<feature type="domain" description="Histidine kinase" evidence="11">
    <location>
        <begin position="453"/>
        <end position="678"/>
    </location>
</feature>
<dbReference type="PRINTS" id="PR00344">
    <property type="entry name" value="BCTRLSENSOR"/>
</dbReference>
<keyword evidence="6" id="KW-0808">Transferase</keyword>
<evidence type="ECO:0000256" key="9">
    <source>
        <dbReference type="ARBA" id="ARBA00074306"/>
    </source>
</evidence>
<dbReference type="InterPro" id="IPR036097">
    <property type="entry name" value="HisK_dim/P_sf"/>
</dbReference>
<comment type="catalytic activity">
    <reaction evidence="1">
        <text>ATP + protein L-histidine = ADP + protein N-phospho-L-histidine.</text>
        <dbReference type="EC" id="2.7.13.3"/>
    </reaction>
</comment>
<dbReference type="InterPro" id="IPR036890">
    <property type="entry name" value="HATPase_C_sf"/>
</dbReference>
<evidence type="ECO:0000313" key="15">
    <source>
        <dbReference type="Proteomes" id="UP000010475"/>
    </source>
</evidence>
<dbReference type="SMART" id="SM00388">
    <property type="entry name" value="HisKA"/>
    <property type="match status" value="2"/>
</dbReference>
<dbReference type="PROSITE" id="PS50110">
    <property type="entry name" value="RESPONSE_REGULATORY"/>
    <property type="match status" value="1"/>
</dbReference>
<keyword evidence="15" id="KW-1185">Reference proteome</keyword>
<dbReference type="KEGG" id="csg:Cylst_4282"/>
<dbReference type="HOGENOM" id="CLU_274721_0_0_3"/>
<name>K9X1L6_9NOST</name>
<dbReference type="STRING" id="56107.Cylst_4282"/>
<dbReference type="Gene3D" id="3.30.450.20">
    <property type="entry name" value="PAS domain"/>
    <property type="match status" value="1"/>
</dbReference>
<feature type="domain" description="Histidine kinase" evidence="11">
    <location>
        <begin position="908"/>
        <end position="1165"/>
    </location>
</feature>
<keyword evidence="5 10" id="KW-0597">Phosphoprotein</keyword>
<feature type="modified residue" description="4-aspartylphosphate" evidence="10">
    <location>
        <position position="782"/>
    </location>
</feature>
<dbReference type="GO" id="GO:0000155">
    <property type="term" value="F:phosphorelay sensor kinase activity"/>
    <property type="evidence" value="ECO:0007669"/>
    <property type="project" value="InterPro"/>
</dbReference>
<dbReference type="CDD" id="cd00082">
    <property type="entry name" value="HisKA"/>
    <property type="match status" value="2"/>
</dbReference>
<evidence type="ECO:0000259" key="12">
    <source>
        <dbReference type="PROSITE" id="PS50110"/>
    </source>
</evidence>
<dbReference type="CDD" id="cd16922">
    <property type="entry name" value="HATPase_EvgS-ArcB-TorS-like"/>
    <property type="match status" value="1"/>
</dbReference>
<dbReference type="GO" id="GO:0005886">
    <property type="term" value="C:plasma membrane"/>
    <property type="evidence" value="ECO:0007669"/>
    <property type="project" value="TreeGrafter"/>
</dbReference>
<dbReference type="Gene3D" id="3.40.50.2300">
    <property type="match status" value="1"/>
</dbReference>
<evidence type="ECO:0000259" key="11">
    <source>
        <dbReference type="PROSITE" id="PS50109"/>
    </source>
</evidence>
<evidence type="ECO:0000256" key="1">
    <source>
        <dbReference type="ARBA" id="ARBA00000085"/>
    </source>
</evidence>
<dbReference type="CDD" id="cd06225">
    <property type="entry name" value="HAMP"/>
    <property type="match status" value="1"/>
</dbReference>
<keyword evidence="7 14" id="KW-0418">Kinase</keyword>
<dbReference type="FunFam" id="3.30.565.10:FF:000010">
    <property type="entry name" value="Sensor histidine kinase RcsC"/>
    <property type="match status" value="1"/>
</dbReference>
<organism evidence="14 15">
    <name type="scientific">Cylindrospermum stagnale PCC 7417</name>
    <dbReference type="NCBI Taxonomy" id="56107"/>
    <lineage>
        <taxon>Bacteria</taxon>
        <taxon>Bacillati</taxon>
        <taxon>Cyanobacteriota</taxon>
        <taxon>Cyanophyceae</taxon>
        <taxon>Nostocales</taxon>
        <taxon>Nostocaceae</taxon>
        <taxon>Cylindrospermum</taxon>
    </lineage>
</organism>
<keyword evidence="8" id="KW-0902">Two-component regulatory system</keyword>
<dbReference type="InterPro" id="IPR003660">
    <property type="entry name" value="HAMP_dom"/>
</dbReference>
<dbReference type="PANTHER" id="PTHR43047">
    <property type="entry name" value="TWO-COMPONENT HISTIDINE PROTEIN KINASE"/>
    <property type="match status" value="1"/>
</dbReference>
<comment type="subcellular location">
    <subcellularLocation>
        <location evidence="2">Membrane</location>
    </subcellularLocation>
</comment>
<evidence type="ECO:0000259" key="13">
    <source>
        <dbReference type="PROSITE" id="PS50885"/>
    </source>
</evidence>
<dbReference type="Pfam" id="PF00512">
    <property type="entry name" value="HisKA"/>
    <property type="match status" value="1"/>
</dbReference>
<dbReference type="eggNOG" id="COG2205">
    <property type="taxonomic scope" value="Bacteria"/>
</dbReference>
<dbReference type="PROSITE" id="PS50885">
    <property type="entry name" value="HAMP"/>
    <property type="match status" value="1"/>
</dbReference>
<dbReference type="Pfam" id="PF00072">
    <property type="entry name" value="Response_reg"/>
    <property type="match status" value="1"/>
</dbReference>
<dbReference type="SMART" id="SM00448">
    <property type="entry name" value="REC"/>
    <property type="match status" value="1"/>
</dbReference>
<evidence type="ECO:0000313" key="14">
    <source>
        <dbReference type="EMBL" id="AFZ26378.1"/>
    </source>
</evidence>
<dbReference type="AlphaFoldDB" id="K9X1L6"/>
<dbReference type="SMART" id="SM00304">
    <property type="entry name" value="HAMP"/>
    <property type="match status" value="1"/>
</dbReference>
<evidence type="ECO:0000256" key="3">
    <source>
        <dbReference type="ARBA" id="ARBA00006402"/>
    </source>
</evidence>
<accession>K9X1L6</accession>
<evidence type="ECO:0000256" key="5">
    <source>
        <dbReference type="ARBA" id="ARBA00022553"/>
    </source>
</evidence>
<dbReference type="InterPro" id="IPR011006">
    <property type="entry name" value="CheY-like_superfamily"/>
</dbReference>
<dbReference type="PATRIC" id="fig|56107.3.peg.4696"/>
<dbReference type="Gene3D" id="6.10.340.10">
    <property type="match status" value="1"/>
</dbReference>
<protein>
    <recommendedName>
        <fullName evidence="9">Circadian input-output histidine kinase CikA</fullName>
        <ecNumber evidence="4">2.7.13.3</ecNumber>
    </recommendedName>
</protein>
<feature type="domain" description="HAMP" evidence="13">
    <location>
        <begin position="379"/>
        <end position="431"/>
    </location>
</feature>
<dbReference type="eggNOG" id="COG5000">
    <property type="taxonomic scope" value="Bacteria"/>
</dbReference>
<reference evidence="14 15" key="1">
    <citation type="submission" date="2012-06" db="EMBL/GenBank/DDBJ databases">
        <title>Finished chromosome of genome of Cylindrospermum stagnale PCC 7417.</title>
        <authorList>
            <consortium name="US DOE Joint Genome Institute"/>
            <person name="Gugger M."/>
            <person name="Coursin T."/>
            <person name="Rippka R."/>
            <person name="Tandeau De Marsac N."/>
            <person name="Huntemann M."/>
            <person name="Wei C.-L."/>
            <person name="Han J."/>
            <person name="Detter J.C."/>
            <person name="Han C."/>
            <person name="Tapia R."/>
            <person name="Chen A."/>
            <person name="Kyrpides N."/>
            <person name="Mavromatis K."/>
            <person name="Markowitz V."/>
            <person name="Szeto E."/>
            <person name="Ivanova N."/>
            <person name="Pagani I."/>
            <person name="Pati A."/>
            <person name="Goodwin L."/>
            <person name="Nordberg H.P."/>
            <person name="Cantor M.N."/>
            <person name="Hua S.X."/>
            <person name="Woyke T."/>
            <person name="Kerfeld C.A."/>
        </authorList>
    </citation>
    <scope>NUCLEOTIDE SEQUENCE [LARGE SCALE GENOMIC DNA]</scope>
    <source>
        <strain evidence="14 15">PCC 7417</strain>
    </source>
</reference>
<dbReference type="PANTHER" id="PTHR43047:SF72">
    <property type="entry name" value="OSMOSENSING HISTIDINE PROTEIN KINASE SLN1"/>
    <property type="match status" value="1"/>
</dbReference>
<dbReference type="Pfam" id="PF02518">
    <property type="entry name" value="HATPase_c"/>
    <property type="match status" value="2"/>
</dbReference>
<dbReference type="GO" id="GO:0009927">
    <property type="term" value="F:histidine phosphotransfer kinase activity"/>
    <property type="evidence" value="ECO:0007669"/>
    <property type="project" value="TreeGrafter"/>
</dbReference>
<dbReference type="InterPro" id="IPR001789">
    <property type="entry name" value="Sig_transdc_resp-reg_receiver"/>
</dbReference>